<proteinExistence type="predicted"/>
<name>A0A837CPH9_9BRAD</name>
<reference evidence="2 3" key="1">
    <citation type="journal article" date="2014" name="BMC Genomics">
        <title>Comparative genomics of Bradyrhizobium japonicum CPAC 15 and Bradyrhizobium diazoefficiens CPAC 7: elite model strains for understanding symbiotic performance with soybean.</title>
        <authorList>
            <person name="Siqueira A.F."/>
            <person name="Ormeno-Orrillo E."/>
            <person name="Souza R.C."/>
            <person name="Rodrigues E.P."/>
            <person name="Almeida L.G."/>
            <person name="Barcellos F.G."/>
            <person name="Batista J.S."/>
            <person name="Nakatami A.S."/>
            <person name="Martinez-Romero E."/>
            <person name="Vasconcelos A.T."/>
            <person name="Hungria M."/>
        </authorList>
    </citation>
    <scope>NUCLEOTIDE SEQUENCE [LARGE SCALE GENOMIC DNA]</scope>
    <source>
        <strain evidence="2 3">SEMIA 5080</strain>
    </source>
</reference>
<dbReference type="Proteomes" id="UP000024900">
    <property type="component" value="Unassembled WGS sequence"/>
</dbReference>
<dbReference type="EMBL" id="ADOU02000004">
    <property type="protein sequence ID" value="KGJ71227.1"/>
    <property type="molecule type" value="Genomic_DNA"/>
</dbReference>
<organism evidence="2 3">
    <name type="scientific">Bradyrhizobium diazoefficiens SEMIA 5080</name>
    <dbReference type="NCBI Taxonomy" id="754504"/>
    <lineage>
        <taxon>Bacteria</taxon>
        <taxon>Pseudomonadati</taxon>
        <taxon>Pseudomonadota</taxon>
        <taxon>Alphaproteobacteria</taxon>
        <taxon>Hyphomicrobiales</taxon>
        <taxon>Nitrobacteraceae</taxon>
        <taxon>Bradyrhizobium</taxon>
    </lineage>
</organism>
<keyword evidence="1" id="KW-1133">Transmembrane helix</keyword>
<evidence type="ECO:0000313" key="3">
    <source>
        <dbReference type="Proteomes" id="UP000024900"/>
    </source>
</evidence>
<keyword evidence="1" id="KW-0812">Transmembrane</keyword>
<dbReference type="AlphaFoldDB" id="A0A837CPH9"/>
<evidence type="ECO:0000256" key="1">
    <source>
        <dbReference type="SAM" id="Phobius"/>
    </source>
</evidence>
<protein>
    <submittedName>
        <fullName evidence="2">Uncharacterized protein</fullName>
    </submittedName>
</protein>
<evidence type="ECO:0000313" key="2">
    <source>
        <dbReference type="EMBL" id="KGJ71227.1"/>
    </source>
</evidence>
<gene>
    <name evidence="2" type="ORF">BJA5080_07886</name>
</gene>
<feature type="transmembrane region" description="Helical" evidence="1">
    <location>
        <begin position="27"/>
        <end position="47"/>
    </location>
</feature>
<sequence>MLAAALIAFGAIMAISGHEVVRHALLPTWVLFGMGYSGVMTPAGRLLRRSAGAADRPAVFASSRCLTCAGC</sequence>
<accession>A0A837CPH9</accession>
<comment type="caution">
    <text evidence="2">The sequence shown here is derived from an EMBL/GenBank/DDBJ whole genome shotgun (WGS) entry which is preliminary data.</text>
</comment>
<keyword evidence="1" id="KW-0472">Membrane</keyword>